<proteinExistence type="predicted"/>
<sequence>MGIKDKATYGEHYWAMQVEAAKLIAEDTEKEMSTMAARLMGSLHLREYLPVEFASLFAELEAPAGAFLGDVGGRFVSEVADGAVSKAASPFFRGYGLRSLQLFTYEKTDTCCNCNSLLTAKI</sequence>
<comment type="caution">
    <text evidence="1">The sequence shown here is derived from an EMBL/GenBank/DDBJ whole genome shotgun (WGS) entry which is preliminary data.</text>
</comment>
<dbReference type="AlphaFoldDB" id="X1UDN2"/>
<organism evidence="1">
    <name type="scientific">marine sediment metagenome</name>
    <dbReference type="NCBI Taxonomy" id="412755"/>
    <lineage>
        <taxon>unclassified sequences</taxon>
        <taxon>metagenomes</taxon>
        <taxon>ecological metagenomes</taxon>
    </lineage>
</organism>
<dbReference type="EMBL" id="BARW01019663">
    <property type="protein sequence ID" value="GAI97965.1"/>
    <property type="molecule type" value="Genomic_DNA"/>
</dbReference>
<reference evidence="1" key="1">
    <citation type="journal article" date="2014" name="Front. Microbiol.">
        <title>High frequency of phylogenetically diverse reductive dehalogenase-homologous genes in deep subseafloor sedimentary metagenomes.</title>
        <authorList>
            <person name="Kawai M."/>
            <person name="Futagami T."/>
            <person name="Toyoda A."/>
            <person name="Takaki Y."/>
            <person name="Nishi S."/>
            <person name="Hori S."/>
            <person name="Arai W."/>
            <person name="Tsubouchi T."/>
            <person name="Morono Y."/>
            <person name="Uchiyama I."/>
            <person name="Ito T."/>
            <person name="Fujiyama A."/>
            <person name="Inagaki F."/>
            <person name="Takami H."/>
        </authorList>
    </citation>
    <scope>NUCLEOTIDE SEQUENCE</scope>
    <source>
        <strain evidence="1">Expedition CK06-06</strain>
    </source>
</reference>
<gene>
    <name evidence="1" type="ORF">S12H4_33377</name>
</gene>
<feature type="non-terminal residue" evidence="1">
    <location>
        <position position="122"/>
    </location>
</feature>
<protein>
    <submittedName>
        <fullName evidence="1">Uncharacterized protein</fullName>
    </submittedName>
</protein>
<name>X1UDN2_9ZZZZ</name>
<evidence type="ECO:0000313" key="1">
    <source>
        <dbReference type="EMBL" id="GAI97965.1"/>
    </source>
</evidence>
<accession>X1UDN2</accession>